<dbReference type="FunFam" id="3.40.1050.10:FF:000003">
    <property type="entry name" value="Carbonic anhydrase"/>
    <property type="match status" value="1"/>
</dbReference>
<evidence type="ECO:0000256" key="2">
    <source>
        <dbReference type="ARBA" id="ARBA00004496"/>
    </source>
</evidence>
<evidence type="ECO:0000256" key="9">
    <source>
        <dbReference type="ARBA" id="ARBA00048348"/>
    </source>
</evidence>
<dbReference type="InterPro" id="IPR058240">
    <property type="entry name" value="rSAM_sf"/>
</dbReference>
<dbReference type="PROSITE" id="PS00705">
    <property type="entry name" value="PROK_CO2_ANHYDRASE_2"/>
    <property type="match status" value="1"/>
</dbReference>
<reference evidence="13" key="1">
    <citation type="journal article" date="2019" name="Sci. Rep.">
        <title>Draft genome of Tanacetum cinerariifolium, the natural source of mosquito coil.</title>
        <authorList>
            <person name="Yamashiro T."/>
            <person name="Shiraishi A."/>
            <person name="Satake H."/>
            <person name="Nakayama K."/>
        </authorList>
    </citation>
    <scope>NUCLEOTIDE SEQUENCE</scope>
</reference>
<evidence type="ECO:0000256" key="3">
    <source>
        <dbReference type="ARBA" id="ARBA00006217"/>
    </source>
</evidence>
<dbReference type="Gene3D" id="3.40.1050.10">
    <property type="entry name" value="Carbonic anhydrase"/>
    <property type="match status" value="1"/>
</dbReference>
<dbReference type="Gene3D" id="3.80.30.30">
    <property type="match status" value="1"/>
</dbReference>
<feature type="binding site" evidence="10">
    <location>
        <position position="227"/>
    </location>
    <ligand>
        <name>Zn(2+)</name>
        <dbReference type="ChEBI" id="CHEBI:29105"/>
    </ligand>
</feature>
<feature type="compositionally biased region" description="Basic and acidic residues" evidence="11">
    <location>
        <begin position="680"/>
        <end position="698"/>
    </location>
</feature>
<dbReference type="GO" id="GO:0008270">
    <property type="term" value="F:zinc ion binding"/>
    <property type="evidence" value="ECO:0007669"/>
    <property type="project" value="InterPro"/>
</dbReference>
<feature type="binding site" evidence="10">
    <location>
        <position position="229"/>
    </location>
    <ligand>
        <name>Zn(2+)</name>
        <dbReference type="ChEBI" id="CHEBI:29105"/>
    </ligand>
</feature>
<dbReference type="SMART" id="SM00947">
    <property type="entry name" value="Pro_CA"/>
    <property type="match status" value="1"/>
</dbReference>
<evidence type="ECO:0000256" key="1">
    <source>
        <dbReference type="ARBA" id="ARBA00002904"/>
    </source>
</evidence>
<dbReference type="GO" id="GO:0004089">
    <property type="term" value="F:carbonate dehydratase activity"/>
    <property type="evidence" value="ECO:0007669"/>
    <property type="project" value="UniProtKB-EC"/>
</dbReference>
<dbReference type="InterPro" id="IPR045066">
    <property type="entry name" value="Beta_CA_cladeB"/>
</dbReference>
<keyword evidence="8" id="KW-0456">Lyase</keyword>
<dbReference type="InterPro" id="IPR036874">
    <property type="entry name" value="Carbonic_anhydrase_sf"/>
</dbReference>
<dbReference type="PROSITE" id="PS00704">
    <property type="entry name" value="PROK_CO2_ANHYDRASE_1"/>
    <property type="match status" value="1"/>
</dbReference>
<sequence>MSPGLDFETKLIAKTNAAALLEQQLSKPGYSVAPITLGANTDPYQPIEREYALSRATLEVLLRYRHPVTIITKGSLILRDLDLLAELAKSRLVSVFISLTTLDDELKRILEPRAAAPKARLRAISVLRGAGVPVGVLLAPMIPMINDMELEKLMAEAKAAGALSASYDKQPKAATAGVTPQVETAEMALQHIVDGFKHFRHDVFPQQEELFKKLATAQHPRAMFITCADSRIVPELITQSSPGDLFVTRNVGNVVPPYGPMNGGVSTAIEYAVLALGVQHIIVCGHSDCGAMRAVLNPDTLEKMPTVKAWLRHAEVAKTVVQDNCNCTGEHETMHVLTEENVIAQLQHLRTHPSVASKLASGQLFIHGWVYDIETSEIRAYDAEQDCFLPLDGDHPVPMAVVTTGAAGFRGGFSRGPAAVHGHRHRFRHATVQGLDHRYYWRSGGGLVGGFAVAVTGGALEARLLVSRHGAGGGLRHAGGHRRADCAFPSPCHVRQWPQALGAGQPGGVPADPARCCRRGQRHAGGLVGTGYHRDHVAVGKAPSPRAAVCTGRAAWRRHRNGGDGSGSHARWPTFGLRQGTQRARRGQHAVRAGGCIANDWGYRAQLGQCPGGCEDSSVCDVPWSVATGVRAVAVQRAAEYSSGEPGRCACLYRREAGQHSSAQGAGTLRPDADVHLWRDGQRDCPDRPADRRTDRLRPHLGQAGTECIALENQSRGPAGRR</sequence>
<feature type="binding site" evidence="10">
    <location>
        <position position="289"/>
    </location>
    <ligand>
        <name>Zn(2+)</name>
        <dbReference type="ChEBI" id="CHEBI:29105"/>
    </ligand>
</feature>
<dbReference type="InterPro" id="IPR001765">
    <property type="entry name" value="Carbonic_anhydrase"/>
</dbReference>
<dbReference type="GO" id="GO:0005737">
    <property type="term" value="C:cytoplasm"/>
    <property type="evidence" value="ECO:0007669"/>
    <property type="project" value="UniProtKB-SubCell"/>
</dbReference>
<dbReference type="SUPFAM" id="SSF53056">
    <property type="entry name" value="beta-carbonic anhydrase, cab"/>
    <property type="match status" value="1"/>
</dbReference>
<keyword evidence="5" id="KW-0963">Cytoplasm</keyword>
<accession>A0A6L2NXK3</accession>
<feature type="domain" description="Radical SAM core" evidence="12">
    <location>
        <begin position="38"/>
        <end position="155"/>
    </location>
</feature>
<evidence type="ECO:0000256" key="5">
    <source>
        <dbReference type="ARBA" id="ARBA00022490"/>
    </source>
</evidence>
<dbReference type="Pfam" id="PF04055">
    <property type="entry name" value="Radical_SAM"/>
    <property type="match status" value="1"/>
</dbReference>
<comment type="caution">
    <text evidence="13">The sequence shown here is derived from an EMBL/GenBank/DDBJ whole genome shotgun (WGS) entry which is preliminary data.</text>
</comment>
<dbReference type="GO" id="GO:0015976">
    <property type="term" value="P:carbon utilization"/>
    <property type="evidence" value="ECO:0007669"/>
    <property type="project" value="InterPro"/>
</dbReference>
<proteinExistence type="inferred from homology"/>
<dbReference type="PANTHER" id="PTHR11002">
    <property type="entry name" value="CARBONIC ANHYDRASE"/>
    <property type="match status" value="1"/>
</dbReference>
<dbReference type="EMBL" id="BKCJ010010288">
    <property type="protein sequence ID" value="GEU90910.1"/>
    <property type="molecule type" value="Genomic_DNA"/>
</dbReference>
<evidence type="ECO:0000313" key="13">
    <source>
        <dbReference type="EMBL" id="GEU90910.1"/>
    </source>
</evidence>
<comment type="similarity">
    <text evidence="3">Belongs to the beta-class carbonic anhydrase family.</text>
</comment>
<feature type="binding site" evidence="10">
    <location>
        <position position="286"/>
    </location>
    <ligand>
        <name>Zn(2+)</name>
        <dbReference type="ChEBI" id="CHEBI:29105"/>
    </ligand>
</feature>
<dbReference type="CDD" id="cd01335">
    <property type="entry name" value="Radical_SAM"/>
    <property type="match status" value="1"/>
</dbReference>
<comment type="cofactor">
    <cofactor evidence="10">
        <name>Zn(2+)</name>
        <dbReference type="ChEBI" id="CHEBI:29105"/>
    </cofactor>
    <text evidence="10">Binds 1 zinc ion per subunit.</text>
</comment>
<dbReference type="EC" id="4.2.1.1" evidence="4"/>
<dbReference type="InterPro" id="IPR015892">
    <property type="entry name" value="Carbonic_anhydrase_CS"/>
</dbReference>
<evidence type="ECO:0000256" key="11">
    <source>
        <dbReference type="SAM" id="MobiDB-lite"/>
    </source>
</evidence>
<organism evidence="13">
    <name type="scientific">Tanacetum cinerariifolium</name>
    <name type="common">Dalmatian daisy</name>
    <name type="synonym">Chrysanthemum cinerariifolium</name>
    <dbReference type="NCBI Taxonomy" id="118510"/>
    <lineage>
        <taxon>Eukaryota</taxon>
        <taxon>Viridiplantae</taxon>
        <taxon>Streptophyta</taxon>
        <taxon>Embryophyta</taxon>
        <taxon>Tracheophyta</taxon>
        <taxon>Spermatophyta</taxon>
        <taxon>Magnoliopsida</taxon>
        <taxon>eudicotyledons</taxon>
        <taxon>Gunneridae</taxon>
        <taxon>Pentapetalae</taxon>
        <taxon>asterids</taxon>
        <taxon>campanulids</taxon>
        <taxon>Asterales</taxon>
        <taxon>Asteraceae</taxon>
        <taxon>Asteroideae</taxon>
        <taxon>Anthemideae</taxon>
        <taxon>Anthemidinae</taxon>
        <taxon>Tanacetum</taxon>
    </lineage>
</organism>
<dbReference type="CDD" id="cd00884">
    <property type="entry name" value="beta_CA_cladeB"/>
    <property type="match status" value="1"/>
</dbReference>
<name>A0A6L2NXK3_TANCI</name>
<dbReference type="InterPro" id="IPR007197">
    <property type="entry name" value="rSAM"/>
</dbReference>
<evidence type="ECO:0000256" key="8">
    <source>
        <dbReference type="ARBA" id="ARBA00023239"/>
    </source>
</evidence>
<evidence type="ECO:0000256" key="6">
    <source>
        <dbReference type="ARBA" id="ARBA00022723"/>
    </source>
</evidence>
<comment type="catalytic activity">
    <reaction evidence="9">
        <text>hydrogencarbonate + H(+) = CO2 + H2O</text>
        <dbReference type="Rhea" id="RHEA:10748"/>
        <dbReference type="ChEBI" id="CHEBI:15377"/>
        <dbReference type="ChEBI" id="CHEBI:15378"/>
        <dbReference type="ChEBI" id="CHEBI:16526"/>
        <dbReference type="ChEBI" id="CHEBI:17544"/>
        <dbReference type="EC" id="4.2.1.1"/>
    </reaction>
</comment>
<evidence type="ECO:0000256" key="10">
    <source>
        <dbReference type="PIRSR" id="PIRSR601765-1"/>
    </source>
</evidence>
<comment type="subcellular location">
    <subcellularLocation>
        <location evidence="2">Cytoplasm</location>
    </subcellularLocation>
</comment>
<comment type="function">
    <text evidence="1">Reversible hydration of carbon dioxide.</text>
</comment>
<evidence type="ECO:0000259" key="12">
    <source>
        <dbReference type="Pfam" id="PF04055"/>
    </source>
</evidence>
<evidence type="ECO:0000256" key="4">
    <source>
        <dbReference type="ARBA" id="ARBA00012925"/>
    </source>
</evidence>
<gene>
    <name evidence="13" type="ORF">Tci_062888</name>
</gene>
<dbReference type="Pfam" id="PF00484">
    <property type="entry name" value="Pro_CA"/>
    <property type="match status" value="1"/>
</dbReference>
<keyword evidence="7 10" id="KW-0862">Zinc</keyword>
<dbReference type="GO" id="GO:0051536">
    <property type="term" value="F:iron-sulfur cluster binding"/>
    <property type="evidence" value="ECO:0007669"/>
    <property type="project" value="InterPro"/>
</dbReference>
<dbReference type="SUPFAM" id="SSF102114">
    <property type="entry name" value="Radical SAM enzymes"/>
    <property type="match status" value="1"/>
</dbReference>
<dbReference type="AlphaFoldDB" id="A0A6L2NXK3"/>
<evidence type="ECO:0000256" key="7">
    <source>
        <dbReference type="ARBA" id="ARBA00022833"/>
    </source>
</evidence>
<protein>
    <recommendedName>
        <fullName evidence="4">carbonic anhydrase</fullName>
        <ecNumber evidence="4">4.2.1.1</ecNumber>
    </recommendedName>
</protein>
<keyword evidence="6 10" id="KW-0479">Metal-binding</keyword>
<dbReference type="PANTHER" id="PTHR11002:SF76">
    <property type="entry name" value="CARBONIC ANHYDRASE"/>
    <property type="match status" value="1"/>
</dbReference>
<feature type="region of interest" description="Disordered" evidence="11">
    <location>
        <begin position="680"/>
        <end position="699"/>
    </location>
</feature>